<proteinExistence type="predicted"/>
<sequence length="101" mass="10458">MVNHSSSCWDVTGIGEGVGNREGVGVLVGLGVGVRVGVTVSVGVIERVGEGVIVGVGVGDTKAGLLPVMIKNSDTGNTDQPMRIKSCLRNSSIFYLWISSR</sequence>
<dbReference type="Proteomes" id="UP000034617">
    <property type="component" value="Unassembled WGS sequence"/>
</dbReference>
<gene>
    <name evidence="1" type="ORF">UW22_C0036G0003</name>
</gene>
<protein>
    <submittedName>
        <fullName evidence="1">Uncharacterized protein</fullName>
    </submittedName>
</protein>
<organism evidence="1 2">
    <name type="scientific">Candidatus Gottesmanbacteria bacterium GW2011_GWB1_44_11c</name>
    <dbReference type="NCBI Taxonomy" id="1618447"/>
    <lineage>
        <taxon>Bacteria</taxon>
        <taxon>Candidatus Gottesmaniibacteriota</taxon>
    </lineage>
</organism>
<comment type="caution">
    <text evidence="1">The sequence shown here is derived from an EMBL/GenBank/DDBJ whole genome shotgun (WGS) entry which is preliminary data.</text>
</comment>
<evidence type="ECO:0000313" key="1">
    <source>
        <dbReference type="EMBL" id="KKT36615.1"/>
    </source>
</evidence>
<dbReference type="AlphaFoldDB" id="A0A0G1GQ21"/>
<reference evidence="1 2" key="1">
    <citation type="journal article" date="2015" name="Nature">
        <title>rRNA introns, odd ribosomes, and small enigmatic genomes across a large radiation of phyla.</title>
        <authorList>
            <person name="Brown C.T."/>
            <person name="Hug L.A."/>
            <person name="Thomas B.C."/>
            <person name="Sharon I."/>
            <person name="Castelle C.J."/>
            <person name="Singh A."/>
            <person name="Wilkins M.J."/>
            <person name="Williams K.H."/>
            <person name="Banfield J.F."/>
        </authorList>
    </citation>
    <scope>NUCLEOTIDE SEQUENCE [LARGE SCALE GENOMIC DNA]</scope>
</reference>
<dbReference type="EMBL" id="LCHM01000036">
    <property type="protein sequence ID" value="KKT36615.1"/>
    <property type="molecule type" value="Genomic_DNA"/>
</dbReference>
<name>A0A0G1GQ21_9BACT</name>
<evidence type="ECO:0000313" key="2">
    <source>
        <dbReference type="Proteomes" id="UP000034617"/>
    </source>
</evidence>
<accession>A0A0G1GQ21</accession>